<dbReference type="EMBL" id="JBANAX010000558">
    <property type="protein sequence ID" value="KAL1203409.1"/>
    <property type="molecule type" value="Genomic_DNA"/>
</dbReference>
<dbReference type="CDD" id="cd06222">
    <property type="entry name" value="RNase_H_like"/>
    <property type="match status" value="1"/>
</dbReference>
<evidence type="ECO:0000259" key="1">
    <source>
        <dbReference type="Pfam" id="PF13456"/>
    </source>
</evidence>
<feature type="domain" description="RNase H type-1" evidence="1">
    <location>
        <begin position="144"/>
        <end position="262"/>
    </location>
</feature>
<sequence length="298" mass="33699">MATSWVCSACNLEPETICHVLFFCPVAEYTWILSRIPLPPMGLSRSSVFLNFHHLWACIRNENIGEELRNSIPWILWEIWKARNLFVFEGKRTDGPFILAKAQEDAGSWFEANKKTVQIQPVNSSSEVTQANWVKPPTDVVKCNVASSWINSRRSCGVAWVVRDHYGKVLSHSRRSFLAVETQLELDVKSIKWAVEGMRSLQHNKIIFESTSTLAVSGVLQPRKTPVCRILISEIQEALRPLEMWKIQSIDQGRNQVAYKIALSVTETNRHQSYIATGGPSWLSTLINSEAQGSVSES</sequence>
<gene>
    <name evidence="2" type="ORF">V5N11_012932</name>
</gene>
<dbReference type="PANTHER" id="PTHR47074">
    <property type="entry name" value="BNAC02G40300D PROTEIN"/>
    <property type="match status" value="1"/>
</dbReference>
<dbReference type="InterPro" id="IPR044730">
    <property type="entry name" value="RNase_H-like_dom_plant"/>
</dbReference>
<protein>
    <recommendedName>
        <fullName evidence="1">RNase H type-1 domain-containing protein</fullName>
    </recommendedName>
</protein>
<dbReference type="InterPro" id="IPR036397">
    <property type="entry name" value="RNaseH_sf"/>
</dbReference>
<evidence type="ECO:0000313" key="3">
    <source>
        <dbReference type="Proteomes" id="UP001558713"/>
    </source>
</evidence>
<dbReference type="Pfam" id="PF13456">
    <property type="entry name" value="RVT_3"/>
    <property type="match status" value="1"/>
</dbReference>
<keyword evidence="3" id="KW-1185">Reference proteome</keyword>
<accession>A0ABD1AJG9</accession>
<organism evidence="2 3">
    <name type="scientific">Cardamine amara subsp. amara</name>
    <dbReference type="NCBI Taxonomy" id="228776"/>
    <lineage>
        <taxon>Eukaryota</taxon>
        <taxon>Viridiplantae</taxon>
        <taxon>Streptophyta</taxon>
        <taxon>Embryophyta</taxon>
        <taxon>Tracheophyta</taxon>
        <taxon>Spermatophyta</taxon>
        <taxon>Magnoliopsida</taxon>
        <taxon>eudicotyledons</taxon>
        <taxon>Gunneridae</taxon>
        <taxon>Pentapetalae</taxon>
        <taxon>rosids</taxon>
        <taxon>malvids</taxon>
        <taxon>Brassicales</taxon>
        <taxon>Brassicaceae</taxon>
        <taxon>Cardamineae</taxon>
        <taxon>Cardamine</taxon>
    </lineage>
</organism>
<dbReference type="Proteomes" id="UP001558713">
    <property type="component" value="Unassembled WGS sequence"/>
</dbReference>
<dbReference type="AlphaFoldDB" id="A0ABD1AJG9"/>
<dbReference type="Gene3D" id="3.30.420.10">
    <property type="entry name" value="Ribonuclease H-like superfamily/Ribonuclease H"/>
    <property type="match status" value="1"/>
</dbReference>
<dbReference type="InterPro" id="IPR052929">
    <property type="entry name" value="RNase_H-like_EbsB-rel"/>
</dbReference>
<comment type="caution">
    <text evidence="2">The sequence shown here is derived from an EMBL/GenBank/DDBJ whole genome shotgun (WGS) entry which is preliminary data.</text>
</comment>
<reference evidence="2 3" key="1">
    <citation type="submission" date="2024-04" db="EMBL/GenBank/DDBJ databases">
        <title>Genome assembly C_amara_ONT_v2.</title>
        <authorList>
            <person name="Yant L."/>
            <person name="Moore C."/>
            <person name="Slenker M."/>
        </authorList>
    </citation>
    <scope>NUCLEOTIDE SEQUENCE [LARGE SCALE GENOMIC DNA]</scope>
    <source>
        <tissue evidence="2">Leaf</tissue>
    </source>
</reference>
<dbReference type="PANTHER" id="PTHR47074:SF53">
    <property type="entry name" value="REVERSE TRANSCRIPTASE-LIKE PROTEIN"/>
    <property type="match status" value="1"/>
</dbReference>
<dbReference type="InterPro" id="IPR002156">
    <property type="entry name" value="RNaseH_domain"/>
</dbReference>
<evidence type="ECO:0000313" key="2">
    <source>
        <dbReference type="EMBL" id="KAL1203409.1"/>
    </source>
</evidence>
<name>A0ABD1AJG9_CARAN</name>
<proteinExistence type="predicted"/>